<accession>A0A927BMX4</accession>
<protein>
    <submittedName>
        <fullName evidence="1">Uncharacterized protein</fullName>
    </submittedName>
</protein>
<comment type="caution">
    <text evidence="1">The sequence shown here is derived from an EMBL/GenBank/DDBJ whole genome shotgun (WGS) entry which is preliminary data.</text>
</comment>
<dbReference type="EMBL" id="JACWUS010000005">
    <property type="protein sequence ID" value="MBD2829928.1"/>
    <property type="molecule type" value="Genomic_DNA"/>
</dbReference>
<reference evidence="1" key="1">
    <citation type="journal article" date="2020" name="PLoS ONE">
        <title>Isolation and characterization of Streptomyces bacteriophages and Streptomyces strains encoding biosynthetic arsenals: Streptomyces strains and phages for antibiotic discovery.</title>
        <authorList>
            <person name="Montano E.T."/>
            <person name="Nideffer J.F."/>
            <person name="Brumage L."/>
            <person name="Erb M."/>
            <person name="Derman A.I."/>
            <person name="Davis J.P."/>
            <person name="Estrada E."/>
            <person name="Fu S."/>
            <person name="Le D."/>
            <person name="Vuppala A."/>
            <person name="Tran C."/>
            <person name="Luterstein E."/>
            <person name="Lakkaraju S."/>
            <person name="Panchagnula S."/>
            <person name="Ren C."/>
            <person name="Doan J."/>
            <person name="Tran S."/>
            <person name="Soriano J."/>
            <person name="Fujita Y."/>
            <person name="Gutala P."/>
            <person name="Fujii Q."/>
            <person name="Lee M."/>
            <person name="Bui A."/>
            <person name="Villarreal C."/>
            <person name="Shing S.R."/>
            <person name="Kim S."/>
            <person name="Freeman D."/>
            <person name="Racha V."/>
            <person name="Ho A."/>
            <person name="Kumar P."/>
            <person name="Falah K."/>
            <person name="Dawson T."/>
            <person name="Enustun E."/>
            <person name="Prichard A."/>
            <person name="Gomez A."/>
            <person name="Khanna K."/>
            <person name="Trigg S."/>
            <person name="Fernandez L."/>
            <person name="Pogliano K."/>
            <person name="Pogliano J."/>
        </authorList>
    </citation>
    <scope>NUCLEOTIDE SEQUENCE</scope>
    <source>
        <strain evidence="1">QF2</strain>
    </source>
</reference>
<sequence length="142" mass="15197">MAMPSPDDIFETRQAAALRDALVAGDLERAKKIEDHLLAEAATSPEDRELLADQLRASLIFRAYVDASGAGDTAMAALLQGLLTTLCSPKTVQRTMMSGLLYAGVQQGALPAADHDRLSEWMSGADVGEEMRARLASIKRAP</sequence>
<evidence type="ECO:0000313" key="1">
    <source>
        <dbReference type="EMBL" id="MBD2829928.1"/>
    </source>
</evidence>
<dbReference type="AlphaFoldDB" id="A0A927BMX4"/>
<proteinExistence type="predicted"/>
<name>A0A927BMX4_STRGL</name>
<organism evidence="1">
    <name type="scientific">Streptomyces globisporus</name>
    <dbReference type="NCBI Taxonomy" id="1908"/>
    <lineage>
        <taxon>Bacteria</taxon>
        <taxon>Bacillati</taxon>
        <taxon>Actinomycetota</taxon>
        <taxon>Actinomycetes</taxon>
        <taxon>Kitasatosporales</taxon>
        <taxon>Streptomycetaceae</taxon>
        <taxon>Streptomyces</taxon>
    </lineage>
</organism>
<gene>
    <name evidence="1" type="ORF">ID875_21435</name>
</gene>